<dbReference type="SUPFAM" id="SSF144091">
    <property type="entry name" value="Rhomboid-like"/>
    <property type="match status" value="1"/>
</dbReference>
<dbReference type="InterPro" id="IPR035952">
    <property type="entry name" value="Rhomboid-like_sf"/>
</dbReference>
<comment type="function">
    <text evidence="7">May be involved in the degradation of misfolded endoplasmic reticulum (ER) luminal proteins.</text>
</comment>
<comment type="similarity">
    <text evidence="2 7">Belongs to the derlin family.</text>
</comment>
<feature type="transmembrane region" description="Helical" evidence="7">
    <location>
        <begin position="151"/>
        <end position="172"/>
    </location>
</feature>
<keyword evidence="3 7" id="KW-0812">Transmembrane</keyword>
<evidence type="ECO:0000256" key="1">
    <source>
        <dbReference type="ARBA" id="ARBA00004477"/>
    </source>
</evidence>
<organism evidence="9 10">
    <name type="scientific">Penicillium angulare</name>
    <dbReference type="NCBI Taxonomy" id="116970"/>
    <lineage>
        <taxon>Eukaryota</taxon>
        <taxon>Fungi</taxon>
        <taxon>Dikarya</taxon>
        <taxon>Ascomycota</taxon>
        <taxon>Pezizomycotina</taxon>
        <taxon>Eurotiomycetes</taxon>
        <taxon>Eurotiomycetidae</taxon>
        <taxon>Eurotiales</taxon>
        <taxon>Aspergillaceae</taxon>
        <taxon>Penicillium</taxon>
    </lineage>
</organism>
<proteinExistence type="inferred from homology"/>
<dbReference type="GO" id="GO:0006950">
    <property type="term" value="P:response to stress"/>
    <property type="evidence" value="ECO:0007669"/>
    <property type="project" value="UniProtKB-ARBA"/>
</dbReference>
<dbReference type="AlphaFoldDB" id="A0A9W9EFX0"/>
<keyword evidence="6 7" id="KW-0472">Membrane</keyword>
<feature type="transmembrane region" description="Helical" evidence="7">
    <location>
        <begin position="97"/>
        <end position="130"/>
    </location>
</feature>
<reference evidence="9" key="2">
    <citation type="journal article" date="2023" name="IMA Fungus">
        <title>Comparative genomic study of the Penicillium genus elucidates a diverse pangenome and 15 lateral gene transfer events.</title>
        <authorList>
            <person name="Petersen C."/>
            <person name="Sorensen T."/>
            <person name="Nielsen M.R."/>
            <person name="Sondergaard T.E."/>
            <person name="Sorensen J.L."/>
            <person name="Fitzpatrick D.A."/>
            <person name="Frisvad J.C."/>
            <person name="Nielsen K.L."/>
        </authorList>
    </citation>
    <scope>NUCLEOTIDE SEQUENCE</scope>
    <source>
        <strain evidence="9">IBT 30069</strain>
    </source>
</reference>
<evidence type="ECO:0000256" key="7">
    <source>
        <dbReference type="RuleBase" id="RU363059"/>
    </source>
</evidence>
<evidence type="ECO:0000313" key="9">
    <source>
        <dbReference type="EMBL" id="KAJ5081005.1"/>
    </source>
</evidence>
<evidence type="ECO:0000256" key="4">
    <source>
        <dbReference type="ARBA" id="ARBA00022824"/>
    </source>
</evidence>
<feature type="transmembrane region" description="Helical" evidence="7">
    <location>
        <begin position="56"/>
        <end position="77"/>
    </location>
</feature>
<dbReference type="Proteomes" id="UP001149165">
    <property type="component" value="Unassembled WGS sequence"/>
</dbReference>
<evidence type="ECO:0000256" key="8">
    <source>
        <dbReference type="SAM" id="MobiDB-lite"/>
    </source>
</evidence>
<dbReference type="OrthoDB" id="19102at2759"/>
<keyword evidence="5 7" id="KW-1133">Transmembrane helix</keyword>
<evidence type="ECO:0000256" key="6">
    <source>
        <dbReference type="ARBA" id="ARBA00023136"/>
    </source>
</evidence>
<evidence type="ECO:0000256" key="2">
    <source>
        <dbReference type="ARBA" id="ARBA00008917"/>
    </source>
</evidence>
<feature type="compositionally biased region" description="Low complexity" evidence="8">
    <location>
        <begin position="229"/>
        <end position="248"/>
    </location>
</feature>
<reference evidence="9" key="1">
    <citation type="submission" date="2022-11" db="EMBL/GenBank/DDBJ databases">
        <authorList>
            <person name="Petersen C."/>
        </authorList>
    </citation>
    <scope>NUCLEOTIDE SEQUENCE</scope>
    <source>
        <strain evidence="9">IBT 30069</strain>
    </source>
</reference>
<dbReference type="GO" id="GO:0005789">
    <property type="term" value="C:endoplasmic reticulum membrane"/>
    <property type="evidence" value="ECO:0007669"/>
    <property type="project" value="UniProtKB-SubCell"/>
</dbReference>
<evidence type="ECO:0000256" key="3">
    <source>
        <dbReference type="ARBA" id="ARBA00022692"/>
    </source>
</evidence>
<keyword evidence="10" id="KW-1185">Reference proteome</keyword>
<protein>
    <recommendedName>
        <fullName evidence="7">Derlin</fullName>
    </recommendedName>
</protein>
<comment type="caution">
    <text evidence="9">The sequence shown here is derived from an EMBL/GenBank/DDBJ whole genome shotgun (WGS) entry which is preliminary data.</text>
</comment>
<feature type="region of interest" description="Disordered" evidence="8">
    <location>
        <begin position="221"/>
        <end position="263"/>
    </location>
</feature>
<feature type="compositionally biased region" description="Gly residues" evidence="8">
    <location>
        <begin position="254"/>
        <end position="263"/>
    </location>
</feature>
<gene>
    <name evidence="9" type="ORF">N7456_013715</name>
</gene>
<feature type="transmembrane region" description="Helical" evidence="7">
    <location>
        <begin position="26"/>
        <end position="44"/>
    </location>
</feature>
<keyword evidence="4 7" id="KW-0256">Endoplasmic reticulum</keyword>
<dbReference type="PANTHER" id="PTHR11009">
    <property type="entry name" value="DER1-LIKE PROTEIN, DERLIN"/>
    <property type="match status" value="1"/>
</dbReference>
<name>A0A9W9EFX0_9EURO</name>
<dbReference type="Pfam" id="PF04511">
    <property type="entry name" value="DER1"/>
    <property type="match status" value="1"/>
</dbReference>
<accession>A0A9W9EFX0</accession>
<sequence length="263" mass="29698">MDQVLAAFWAAPPVSRTITALTLVQSVLVYGGVLSGYYVVFWPGRIFKLFPEIWRFVTPFLLTGPKLSFFFDLYFMYHYGSQLETSSSRMSQPGDFFIYLIFVAFSIMLTAGFVLEMPVFISALTMAFIYTYAQENRGKQTMLWFVKMRMEFLPWAMLLVTLVMNGTSGVLLELTGIVAAHLYDFLTRIYPTFGGGRNYITTPIAVRRFFARHTPNLGNRGYGTAFNASQQPQQSSQSSSRGWTSSIQNPWSGRGAGRRLGGD</sequence>
<evidence type="ECO:0000313" key="10">
    <source>
        <dbReference type="Proteomes" id="UP001149165"/>
    </source>
</evidence>
<dbReference type="EMBL" id="JAPQKH010000012">
    <property type="protein sequence ID" value="KAJ5081005.1"/>
    <property type="molecule type" value="Genomic_DNA"/>
</dbReference>
<comment type="subcellular location">
    <subcellularLocation>
        <location evidence="1 7">Endoplasmic reticulum membrane</location>
        <topology evidence="1 7">Multi-pass membrane protein</topology>
    </subcellularLocation>
</comment>
<dbReference type="InterPro" id="IPR007599">
    <property type="entry name" value="DER1"/>
</dbReference>
<evidence type="ECO:0000256" key="5">
    <source>
        <dbReference type="ARBA" id="ARBA00022989"/>
    </source>
</evidence>